<dbReference type="InterPro" id="IPR053169">
    <property type="entry name" value="MUG_Protein"/>
</dbReference>
<dbReference type="Proteomes" id="UP001595773">
    <property type="component" value="Unassembled WGS sequence"/>
</dbReference>
<reference evidence="2" key="1">
    <citation type="journal article" date="2019" name="Int. J. Syst. Evol. Microbiol.">
        <title>The Global Catalogue of Microorganisms (GCM) 10K type strain sequencing project: providing services to taxonomists for standard genome sequencing and annotation.</title>
        <authorList>
            <consortium name="The Broad Institute Genomics Platform"/>
            <consortium name="The Broad Institute Genome Sequencing Center for Infectious Disease"/>
            <person name="Wu L."/>
            <person name="Ma J."/>
        </authorList>
    </citation>
    <scope>NUCLEOTIDE SEQUENCE [LARGE SCALE GENOMIC DNA]</scope>
    <source>
        <strain evidence="2">CGMCC 1.10698</strain>
    </source>
</reference>
<dbReference type="PANTHER" id="PTHR47791">
    <property type="entry name" value="MEIOTICALLY UP-REGULATED GENE 191 PROTEIN"/>
    <property type="match status" value="1"/>
</dbReference>
<dbReference type="EMBL" id="JBHSCQ010000005">
    <property type="protein sequence ID" value="MFC4264995.1"/>
    <property type="molecule type" value="Genomic_DNA"/>
</dbReference>
<protein>
    <submittedName>
        <fullName evidence="1">Glycoside hydrolase family 76 protein</fullName>
    </submittedName>
</protein>
<gene>
    <name evidence="1" type="ORF">ACFOW9_05205</name>
</gene>
<dbReference type="PANTHER" id="PTHR47791:SF3">
    <property type="entry name" value="MEIOTICALLY UP-REGULATED GENE 191 PROTEIN"/>
    <property type="match status" value="1"/>
</dbReference>
<accession>A0ABV8QXN2</accession>
<dbReference type="Gene3D" id="1.50.10.20">
    <property type="match status" value="1"/>
</dbReference>
<organism evidence="1 2">
    <name type="scientific">Arthrobacter cryoconiti</name>
    <dbReference type="NCBI Taxonomy" id="748907"/>
    <lineage>
        <taxon>Bacteria</taxon>
        <taxon>Bacillati</taxon>
        <taxon>Actinomycetota</taxon>
        <taxon>Actinomycetes</taxon>
        <taxon>Micrococcales</taxon>
        <taxon>Micrococcaceae</taxon>
        <taxon>Arthrobacter</taxon>
    </lineage>
</organism>
<dbReference type="Pfam" id="PF03663">
    <property type="entry name" value="Glyco_hydro_76"/>
    <property type="match status" value="1"/>
</dbReference>
<name>A0ABV8QXN2_9MICC</name>
<keyword evidence="1" id="KW-0378">Hydrolase</keyword>
<dbReference type="SUPFAM" id="SSF48208">
    <property type="entry name" value="Six-hairpin glycosidases"/>
    <property type="match status" value="1"/>
</dbReference>
<evidence type="ECO:0000313" key="1">
    <source>
        <dbReference type="EMBL" id="MFC4264995.1"/>
    </source>
</evidence>
<sequence>MTEAAGPLARSLPPNWDNLAAADRSAVNSRFSYSPLWLPGTQIGAISHPAPTSPAPWNEWHYWWQAHYLDAVVDSGFRALRMGSHVTALSSVRQARALLRGILLRNFGRFPNHFYDDMAWLALATGRLNDLVRAANLAGPARGAGPATGRIGSLSQRPGFLSMVASSTLTHQLACAHDGVLGGGIYWSKKRDYKNTPANGPTALHFARIGEMERAQAIVDWLRRELFDPTIGLYLDGIHPSAAPTTAVKDIERTIYTYNQGPILAALLQLDHPRYAHQAAELVDAVARELEVTEGGLRLEAGGDGNLFTGILCRYMALAALDRRLPERTRGVAQRLVVNTAKGLVGIPEPTTLSAALQRWIVFEAAATCSKTSRAA</sequence>
<dbReference type="InterPro" id="IPR008928">
    <property type="entry name" value="6-hairpin_glycosidase_sf"/>
</dbReference>
<keyword evidence="2" id="KW-1185">Reference proteome</keyword>
<dbReference type="InterPro" id="IPR005198">
    <property type="entry name" value="Glyco_hydro_76"/>
</dbReference>
<dbReference type="GO" id="GO:0016787">
    <property type="term" value="F:hydrolase activity"/>
    <property type="evidence" value="ECO:0007669"/>
    <property type="project" value="UniProtKB-KW"/>
</dbReference>
<dbReference type="RefSeq" id="WP_230066616.1">
    <property type="nucleotide sequence ID" value="NZ_BAABLL010000019.1"/>
</dbReference>
<evidence type="ECO:0000313" key="2">
    <source>
        <dbReference type="Proteomes" id="UP001595773"/>
    </source>
</evidence>
<comment type="caution">
    <text evidence="1">The sequence shown here is derived from an EMBL/GenBank/DDBJ whole genome shotgun (WGS) entry which is preliminary data.</text>
</comment>
<proteinExistence type="predicted"/>